<evidence type="ECO:0000313" key="7">
    <source>
        <dbReference type="Proteomes" id="UP000216020"/>
    </source>
</evidence>
<keyword evidence="3" id="KW-0378">Hydrolase</keyword>
<dbReference type="CDD" id="cd06252">
    <property type="entry name" value="M14_ASTE_ASPA-like"/>
    <property type="match status" value="1"/>
</dbReference>
<comment type="caution">
    <text evidence="6">The sequence shown here is derived from an EMBL/GenBank/DDBJ whole genome shotgun (WGS) entry which is preliminary data.</text>
</comment>
<dbReference type="Pfam" id="PF24827">
    <property type="entry name" value="AstE_AspA_cat"/>
    <property type="match status" value="1"/>
</dbReference>
<dbReference type="PANTHER" id="PTHR37326:SF1">
    <property type="entry name" value="BLL3975 PROTEIN"/>
    <property type="match status" value="1"/>
</dbReference>
<dbReference type="GO" id="GO:0016811">
    <property type="term" value="F:hydrolase activity, acting on carbon-nitrogen (but not peptide) bonds, in linear amides"/>
    <property type="evidence" value="ECO:0007669"/>
    <property type="project" value="InterPro"/>
</dbReference>
<accession>A0A261S5Z8</accession>
<dbReference type="Proteomes" id="UP000216020">
    <property type="component" value="Unassembled WGS sequence"/>
</dbReference>
<evidence type="ECO:0000256" key="2">
    <source>
        <dbReference type="ARBA" id="ARBA00022723"/>
    </source>
</evidence>
<dbReference type="InterPro" id="IPR055438">
    <property type="entry name" value="AstE_AspA_cat"/>
</dbReference>
<evidence type="ECO:0000256" key="1">
    <source>
        <dbReference type="ARBA" id="ARBA00001947"/>
    </source>
</evidence>
<evidence type="ECO:0000259" key="5">
    <source>
        <dbReference type="Pfam" id="PF24827"/>
    </source>
</evidence>
<keyword evidence="4" id="KW-0862">Zinc</keyword>
<comment type="cofactor">
    <cofactor evidence="1">
        <name>Zn(2+)</name>
        <dbReference type="ChEBI" id="CHEBI:29105"/>
    </cofactor>
</comment>
<protein>
    <submittedName>
        <fullName evidence="6">Succinylglutamate desuccinylase</fullName>
    </submittedName>
</protein>
<keyword evidence="2" id="KW-0479">Metal-binding</keyword>
<organism evidence="6 7">
    <name type="scientific">Bordetella genomosp. 10</name>
    <dbReference type="NCBI Taxonomy" id="1416804"/>
    <lineage>
        <taxon>Bacteria</taxon>
        <taxon>Pseudomonadati</taxon>
        <taxon>Pseudomonadota</taxon>
        <taxon>Betaproteobacteria</taxon>
        <taxon>Burkholderiales</taxon>
        <taxon>Alcaligenaceae</taxon>
        <taxon>Bordetella</taxon>
    </lineage>
</organism>
<evidence type="ECO:0000256" key="4">
    <source>
        <dbReference type="ARBA" id="ARBA00022833"/>
    </source>
</evidence>
<dbReference type="GO" id="GO:0016788">
    <property type="term" value="F:hydrolase activity, acting on ester bonds"/>
    <property type="evidence" value="ECO:0007669"/>
    <property type="project" value="InterPro"/>
</dbReference>
<sequence length="332" mass="35013">MSEASRVWSAIDFNADGKQSDYMRVPYSSDKSAYGWIPVPLVCIRNGAGPTILLTAGNHGDEYEGQVALLRLARELDAAAVRGRILIAPALNFPAVAAGRRTSPIDAGNLNRLFPGEANGAPTAMIAHYVQTVLFPLSDMAIDLHSGGKSLEYTPCALARHGRDAAAQAGIVELLGVFGAPLSIQTTGEGGGASTTLYAAATQRGIPALTTELGGGGTLSPPGLRVAEQGVRRVLKHYGYAPDLEAEAAPPLRLMRSQGRDHFLYAPEDGLFEPLVAVGSEVAAGQLAGYLHPYHTPLREPAALRFPASGVVSCRRFPTLTERGDCLYNLVA</sequence>
<dbReference type="InterPro" id="IPR053138">
    <property type="entry name" value="N-alpha-Ac-DABA_deacetylase"/>
</dbReference>
<dbReference type="OrthoDB" id="9782876at2"/>
<evidence type="ECO:0000256" key="3">
    <source>
        <dbReference type="ARBA" id="ARBA00022801"/>
    </source>
</evidence>
<dbReference type="RefSeq" id="WP_094856827.1">
    <property type="nucleotide sequence ID" value="NZ_NEVM01000005.1"/>
</dbReference>
<gene>
    <name evidence="6" type="ORF">CAL29_22335</name>
</gene>
<feature type="domain" description="Succinylglutamate desuccinylase/Aspartoacylase catalytic" evidence="5">
    <location>
        <begin position="48"/>
        <end position="238"/>
    </location>
</feature>
<dbReference type="InterPro" id="IPR043795">
    <property type="entry name" value="N-alpha-Ac-DABA-like"/>
</dbReference>
<dbReference type="Gene3D" id="3.40.630.10">
    <property type="entry name" value="Zn peptidases"/>
    <property type="match status" value="1"/>
</dbReference>
<reference evidence="7" key="1">
    <citation type="submission" date="2017-05" db="EMBL/GenBank/DDBJ databases">
        <title>Complete and WGS of Bordetella genogroups.</title>
        <authorList>
            <person name="Spilker T."/>
            <person name="Lipuma J."/>
        </authorList>
    </citation>
    <scope>NUCLEOTIDE SEQUENCE [LARGE SCALE GENOMIC DNA]</scope>
    <source>
        <strain evidence="7">AU16122</strain>
    </source>
</reference>
<dbReference type="PIRSF" id="PIRSF039012">
    <property type="entry name" value="ASP"/>
    <property type="match status" value="1"/>
</dbReference>
<dbReference type="SUPFAM" id="SSF53187">
    <property type="entry name" value="Zn-dependent exopeptidases"/>
    <property type="match status" value="1"/>
</dbReference>
<dbReference type="EMBL" id="NEVM01000005">
    <property type="protein sequence ID" value="OZI32417.1"/>
    <property type="molecule type" value="Genomic_DNA"/>
</dbReference>
<keyword evidence="7" id="KW-1185">Reference proteome</keyword>
<dbReference type="GO" id="GO:0046872">
    <property type="term" value="F:metal ion binding"/>
    <property type="evidence" value="ECO:0007669"/>
    <property type="project" value="UniProtKB-KW"/>
</dbReference>
<dbReference type="PANTHER" id="PTHR37326">
    <property type="entry name" value="BLL3975 PROTEIN"/>
    <property type="match status" value="1"/>
</dbReference>
<evidence type="ECO:0000313" key="6">
    <source>
        <dbReference type="EMBL" id="OZI32417.1"/>
    </source>
</evidence>
<proteinExistence type="predicted"/>
<dbReference type="AlphaFoldDB" id="A0A261S5Z8"/>
<name>A0A261S5Z8_9BORD</name>